<evidence type="ECO:0000259" key="2">
    <source>
        <dbReference type="Pfam" id="PF12146"/>
    </source>
</evidence>
<dbReference type="Gene3D" id="3.40.50.1820">
    <property type="entry name" value="alpha/beta hydrolase"/>
    <property type="match status" value="1"/>
</dbReference>
<evidence type="ECO:0000313" key="4">
    <source>
        <dbReference type="Proteomes" id="UP000185124"/>
    </source>
</evidence>
<gene>
    <name evidence="3" type="ORF">SAMN04489832_3547</name>
</gene>
<organism evidence="3 4">
    <name type="scientific">Micromonospora cremea</name>
    <dbReference type="NCBI Taxonomy" id="709881"/>
    <lineage>
        <taxon>Bacteria</taxon>
        <taxon>Bacillati</taxon>
        <taxon>Actinomycetota</taxon>
        <taxon>Actinomycetes</taxon>
        <taxon>Micromonosporales</taxon>
        <taxon>Micromonosporaceae</taxon>
        <taxon>Micromonospora</taxon>
    </lineage>
</organism>
<evidence type="ECO:0000313" key="3">
    <source>
        <dbReference type="EMBL" id="SIN15923.1"/>
    </source>
</evidence>
<feature type="compositionally biased region" description="Low complexity" evidence="1">
    <location>
        <begin position="315"/>
        <end position="326"/>
    </location>
</feature>
<dbReference type="SUPFAM" id="SSF53474">
    <property type="entry name" value="alpha/beta-Hydrolases"/>
    <property type="match status" value="1"/>
</dbReference>
<dbReference type="GO" id="GO:0016787">
    <property type="term" value="F:hydrolase activity"/>
    <property type="evidence" value="ECO:0007669"/>
    <property type="project" value="UniProtKB-KW"/>
</dbReference>
<evidence type="ECO:0000256" key="1">
    <source>
        <dbReference type="SAM" id="MobiDB-lite"/>
    </source>
</evidence>
<accession>A0A1N5Z278</accession>
<dbReference type="InterPro" id="IPR029058">
    <property type="entry name" value="AB_hydrolase_fold"/>
</dbReference>
<name>A0A1N5Z278_9ACTN</name>
<feature type="compositionally biased region" description="Low complexity" evidence="1">
    <location>
        <begin position="335"/>
        <end position="347"/>
    </location>
</feature>
<feature type="compositionally biased region" description="Polar residues" evidence="1">
    <location>
        <begin position="358"/>
        <end position="369"/>
    </location>
</feature>
<dbReference type="AlphaFoldDB" id="A0A1N5Z278"/>
<dbReference type="STRING" id="709881.SAMN04489832_3547"/>
<proteinExistence type="predicted"/>
<dbReference type="InterPro" id="IPR022742">
    <property type="entry name" value="Hydrolase_4"/>
</dbReference>
<dbReference type="EMBL" id="FSQT01000002">
    <property type="protein sequence ID" value="SIN15923.1"/>
    <property type="molecule type" value="Genomic_DNA"/>
</dbReference>
<sequence length="400" mass="43042">MLGPPYERQTIDLGTDDEGPVVATLVRRRAERPTGRAVLYVHGFVDYFFQTHLADFFAERGWDFYALDLRKYGRSLLPGQTPNFCRDISDYFPELDAAAEIIRKDDGHDTLLAMGHSTGGLIISLWADARRDAGTVDGLVLNSPFFDLNAPWAVRRPLAAAVSRLGRRAPHRILPFGLGTVYGESLHADHRGEWTYDLAWKPLSGFPVRAGWLNAIRTGQRRLRAGLNIQVPVLLACSTRSFRGTTWHDNATLADAVLDVEHMVRYAPRLGRHVTLARFDGGLHDLTLSGPAVRRKVFDEVGRWAEAFLAAGPTAPADPAPAAADPIDTVSPDATSTGTTSPGTTSPDNGQTDGGATGTRSEGSASTDSAAPGDAPSGDARLPGRRRPAGDPADAVTTGD</sequence>
<dbReference type="Pfam" id="PF12146">
    <property type="entry name" value="Hydrolase_4"/>
    <property type="match status" value="1"/>
</dbReference>
<dbReference type="InterPro" id="IPR051044">
    <property type="entry name" value="MAG_DAG_Lipase"/>
</dbReference>
<feature type="domain" description="Serine aminopeptidase S33" evidence="2">
    <location>
        <begin position="36"/>
        <end position="239"/>
    </location>
</feature>
<feature type="region of interest" description="Disordered" evidence="1">
    <location>
        <begin position="315"/>
        <end position="400"/>
    </location>
</feature>
<protein>
    <submittedName>
        <fullName evidence="3">Lysophospholipase, alpha-beta hydrolase superfamily</fullName>
    </submittedName>
</protein>
<keyword evidence="3" id="KW-0378">Hydrolase</keyword>
<reference evidence="4" key="1">
    <citation type="submission" date="2016-12" db="EMBL/GenBank/DDBJ databases">
        <authorList>
            <person name="Varghese N."/>
            <person name="Submissions S."/>
        </authorList>
    </citation>
    <scope>NUCLEOTIDE SEQUENCE [LARGE SCALE GENOMIC DNA]</scope>
    <source>
        <strain evidence="4">DSM 45599</strain>
    </source>
</reference>
<dbReference type="Proteomes" id="UP000185124">
    <property type="component" value="Unassembled WGS sequence"/>
</dbReference>
<dbReference type="PANTHER" id="PTHR11614">
    <property type="entry name" value="PHOSPHOLIPASE-RELATED"/>
    <property type="match status" value="1"/>
</dbReference>
<keyword evidence="4" id="KW-1185">Reference proteome</keyword>